<evidence type="ECO:0000256" key="1">
    <source>
        <dbReference type="SAM" id="SignalP"/>
    </source>
</evidence>
<organism evidence="3 4">
    <name type="scientific">Echinicola arenosa</name>
    <dbReference type="NCBI Taxonomy" id="2774144"/>
    <lineage>
        <taxon>Bacteria</taxon>
        <taxon>Pseudomonadati</taxon>
        <taxon>Bacteroidota</taxon>
        <taxon>Cytophagia</taxon>
        <taxon>Cytophagales</taxon>
        <taxon>Cyclobacteriaceae</taxon>
        <taxon>Echinicola</taxon>
    </lineage>
</organism>
<feature type="chain" id="PRO_5045911740" evidence="1">
    <location>
        <begin position="24"/>
        <end position="309"/>
    </location>
</feature>
<keyword evidence="1" id="KW-0732">Signal</keyword>
<dbReference type="Proteomes" id="UP000647133">
    <property type="component" value="Unassembled WGS sequence"/>
</dbReference>
<reference evidence="3 4" key="1">
    <citation type="submission" date="2020-09" db="EMBL/GenBank/DDBJ databases">
        <title>Echinicola sp. CAU 1574 isolated from sand of Sido Beach.</title>
        <authorList>
            <person name="Kim W."/>
        </authorList>
    </citation>
    <scope>NUCLEOTIDE SEQUENCE [LARGE SCALE GENOMIC DNA]</scope>
    <source>
        <strain evidence="3 4">CAU 1574</strain>
    </source>
</reference>
<sequence>MKFHKSFLSILLAVFLFPALAEAQFIKKLKKAAQEGVGNAVDRRVSKEVENAAQKQTDKYLEQIFGPPTDYEGGNYDYGKMMGSINMNVDTEDSYHFTGFTEMEISGTDEKGKEMDPVSFKSFLGNENEVWAMQMDPEEKDVESTIMIFDNKNSATILLMESKKGEKSRIAYGMDWSNMMGTAADEKIEEVEETKLTFEKTGNTKTILGYECEEYHAENEEFTSSFWVSKEPIQGYASYWSKNNFMFSKKMQTKYQAYYSKLPDGNVLEMTYRSKEDDGISRMKILEINTTENFDFNMSDYTNAMEGQN</sequence>
<dbReference type="Pfam" id="PF14371">
    <property type="entry name" value="DUF4412"/>
    <property type="match status" value="1"/>
</dbReference>
<name>A0ABR9AI16_9BACT</name>
<dbReference type="EMBL" id="JACYTQ010000001">
    <property type="protein sequence ID" value="MBD8487488.1"/>
    <property type="molecule type" value="Genomic_DNA"/>
</dbReference>
<accession>A0ABR9AI16</accession>
<dbReference type="RefSeq" id="WP_192007438.1">
    <property type="nucleotide sequence ID" value="NZ_JACYTQ010000001.1"/>
</dbReference>
<protein>
    <submittedName>
        <fullName evidence="3">DUF4412 domain-containing protein</fullName>
    </submittedName>
</protein>
<proteinExistence type="predicted"/>
<feature type="signal peptide" evidence="1">
    <location>
        <begin position="1"/>
        <end position="23"/>
    </location>
</feature>
<keyword evidence="4" id="KW-1185">Reference proteome</keyword>
<dbReference type="InterPro" id="IPR025524">
    <property type="entry name" value="DUF4412"/>
</dbReference>
<feature type="domain" description="DUF4412" evidence="2">
    <location>
        <begin position="97"/>
        <end position="241"/>
    </location>
</feature>
<evidence type="ECO:0000313" key="3">
    <source>
        <dbReference type="EMBL" id="MBD8487488.1"/>
    </source>
</evidence>
<comment type="caution">
    <text evidence="3">The sequence shown here is derived from an EMBL/GenBank/DDBJ whole genome shotgun (WGS) entry which is preliminary data.</text>
</comment>
<gene>
    <name evidence="3" type="ORF">IFO69_01890</name>
</gene>
<evidence type="ECO:0000313" key="4">
    <source>
        <dbReference type="Proteomes" id="UP000647133"/>
    </source>
</evidence>
<evidence type="ECO:0000259" key="2">
    <source>
        <dbReference type="Pfam" id="PF14371"/>
    </source>
</evidence>